<dbReference type="Pfam" id="PF07993">
    <property type="entry name" value="NAD_binding_4"/>
    <property type="match status" value="1"/>
</dbReference>
<organism evidence="5 6">
    <name type="scientific">Ramularia collo-cygni</name>
    <dbReference type="NCBI Taxonomy" id="112498"/>
    <lineage>
        <taxon>Eukaryota</taxon>
        <taxon>Fungi</taxon>
        <taxon>Dikarya</taxon>
        <taxon>Ascomycota</taxon>
        <taxon>Pezizomycotina</taxon>
        <taxon>Dothideomycetes</taxon>
        <taxon>Dothideomycetidae</taxon>
        <taxon>Mycosphaerellales</taxon>
        <taxon>Mycosphaerellaceae</taxon>
        <taxon>Ramularia</taxon>
    </lineage>
</organism>
<dbReference type="Gene3D" id="3.40.50.720">
    <property type="entry name" value="NAD(P)-binding Rossmann-like Domain"/>
    <property type="match status" value="1"/>
</dbReference>
<keyword evidence="1" id="KW-0596">Phosphopantetheine</keyword>
<dbReference type="PANTHER" id="PTHR44845:SF4">
    <property type="entry name" value="NONRIBOSOMAL PEPTIDE SYNTHASE INPA"/>
    <property type="match status" value="1"/>
</dbReference>
<evidence type="ECO:0008006" key="7">
    <source>
        <dbReference type="Google" id="ProtNLM"/>
    </source>
</evidence>
<dbReference type="RefSeq" id="XP_023625022.1">
    <property type="nucleotide sequence ID" value="XM_023769254.1"/>
</dbReference>
<dbReference type="Proteomes" id="UP000225277">
    <property type="component" value="Unassembled WGS sequence"/>
</dbReference>
<dbReference type="EMBL" id="FJUY01000005">
    <property type="protein sequence ID" value="CZT18132.1"/>
    <property type="molecule type" value="Genomic_DNA"/>
</dbReference>
<keyword evidence="2" id="KW-0597">Phosphoprotein</keyword>
<evidence type="ECO:0000259" key="4">
    <source>
        <dbReference type="Pfam" id="PF07993"/>
    </source>
</evidence>
<dbReference type="OrthoDB" id="416786at2759"/>
<dbReference type="STRING" id="112498.A0A2D3UP38"/>
<dbReference type="GeneID" id="35599157"/>
<dbReference type="InterPro" id="IPR036291">
    <property type="entry name" value="NAD(P)-bd_dom_sf"/>
</dbReference>
<reference evidence="5 6" key="1">
    <citation type="submission" date="2016-03" db="EMBL/GenBank/DDBJ databases">
        <authorList>
            <person name="Ploux O."/>
        </authorList>
    </citation>
    <scope>NUCLEOTIDE SEQUENCE [LARGE SCALE GENOMIC DNA]</scope>
    <source>
        <strain evidence="5 6">URUG2</strain>
    </source>
</reference>
<feature type="domain" description="Thioester reductase (TE)" evidence="4">
    <location>
        <begin position="168"/>
        <end position="402"/>
    </location>
</feature>
<gene>
    <name evidence="5" type="ORF">RCC_03972</name>
</gene>
<evidence type="ECO:0000256" key="2">
    <source>
        <dbReference type="ARBA" id="ARBA00022553"/>
    </source>
</evidence>
<keyword evidence="6" id="KW-1185">Reference proteome</keyword>
<dbReference type="AlphaFoldDB" id="A0A2D3UP38"/>
<dbReference type="PANTHER" id="PTHR44845">
    <property type="entry name" value="CARRIER DOMAIN-CONTAINING PROTEIN"/>
    <property type="match status" value="1"/>
</dbReference>
<dbReference type="Pfam" id="PF00550">
    <property type="entry name" value="PP-binding"/>
    <property type="match status" value="1"/>
</dbReference>
<name>A0A2D3UP38_9PEZI</name>
<dbReference type="InterPro" id="IPR036736">
    <property type="entry name" value="ACP-like_sf"/>
</dbReference>
<evidence type="ECO:0000313" key="5">
    <source>
        <dbReference type="EMBL" id="CZT18132.1"/>
    </source>
</evidence>
<evidence type="ECO:0000259" key="3">
    <source>
        <dbReference type="Pfam" id="PF00550"/>
    </source>
</evidence>
<protein>
    <recommendedName>
        <fullName evidence="7">Carrier domain-containing protein</fullName>
    </recommendedName>
</protein>
<dbReference type="SUPFAM" id="SSF51735">
    <property type="entry name" value="NAD(P)-binding Rossmann-fold domains"/>
    <property type="match status" value="1"/>
</dbReference>
<feature type="domain" description="Carrier" evidence="3">
    <location>
        <begin position="70"/>
        <end position="117"/>
    </location>
</feature>
<evidence type="ECO:0000313" key="6">
    <source>
        <dbReference type="Proteomes" id="UP000225277"/>
    </source>
</evidence>
<sequence>MKIDRNLLRSWLLNDDIYNASQGAVHQISTALEGPLLLLDEKKAVELSTLVADVVSDRHSAIWRSISGHDNSLEDIGINSAQMMRLSHMINKQFGAKVLVEMLGSKDMTIRKLAALLNCREVETIFQKSCSVDGAKVAFLQDRVAEASRTVLGGLLGLQDQSQQHVFLTGATGYLGVQILVQLLQSKHIGSVAVLVRSADEHQAMMRVKNTIAATEESIPEENLLKIRAWSGDLSKTNLGLSEIHSNEFSALGKRGRDGNKKSIDTIIHCGAVVDWRKTYRELEAANVSSTEQLLKLALKSSGVRRFVFISGGRYPDPTQEYGQNLHQMYLDTAKGSGYAQTKFVAEQLVDNVRRATHYNTSIDIVSPAYLIGSQKIGLANQDDYLWRIVWASVRIGAFNADENDQWLFVADSASLAERIVALAEQDSIASSLKNTTLQVHDGLGMQEFWRHVCDVLGVSLAPVTGEEWLRRVKEDMEGMRDHLLWPLAETIDASYGQLTQQRCLAVTMGSGIATAGIDLAIQQNIQRLKKTEFFG</sequence>
<evidence type="ECO:0000256" key="1">
    <source>
        <dbReference type="ARBA" id="ARBA00022450"/>
    </source>
</evidence>
<proteinExistence type="predicted"/>
<accession>A0A2D3UP38</accession>
<dbReference type="SUPFAM" id="SSF47336">
    <property type="entry name" value="ACP-like"/>
    <property type="match status" value="1"/>
</dbReference>
<dbReference type="InterPro" id="IPR013120">
    <property type="entry name" value="FAR_NAD-bd"/>
</dbReference>
<dbReference type="InterPro" id="IPR009081">
    <property type="entry name" value="PP-bd_ACP"/>
</dbReference>